<dbReference type="OrthoDB" id="77750at2759"/>
<dbReference type="Pfam" id="PF00005">
    <property type="entry name" value="ABC_tran"/>
    <property type="match status" value="1"/>
</dbReference>
<dbReference type="PANTHER" id="PTHR19241">
    <property type="entry name" value="ATP-BINDING CASSETTE TRANSPORTER"/>
    <property type="match status" value="1"/>
</dbReference>
<dbReference type="AlphaFoldDB" id="A0A9W6XXW1"/>
<dbReference type="GO" id="GO:0016887">
    <property type="term" value="F:ATP hydrolysis activity"/>
    <property type="evidence" value="ECO:0007669"/>
    <property type="project" value="InterPro"/>
</dbReference>
<evidence type="ECO:0000313" key="3">
    <source>
        <dbReference type="EMBL" id="GMF49649.1"/>
    </source>
</evidence>
<organism evidence="3 4">
    <name type="scientific">Phytophthora fragariaefolia</name>
    <dbReference type="NCBI Taxonomy" id="1490495"/>
    <lineage>
        <taxon>Eukaryota</taxon>
        <taxon>Sar</taxon>
        <taxon>Stramenopiles</taxon>
        <taxon>Oomycota</taxon>
        <taxon>Peronosporomycetes</taxon>
        <taxon>Peronosporales</taxon>
        <taxon>Peronosporaceae</taxon>
        <taxon>Phytophthora</taxon>
    </lineage>
</organism>
<dbReference type="InterPro" id="IPR027417">
    <property type="entry name" value="P-loop_NTPase"/>
</dbReference>
<comment type="caution">
    <text evidence="3">The sequence shown here is derived from an EMBL/GenBank/DDBJ whole genome shotgun (WGS) entry which is preliminary data.</text>
</comment>
<dbReference type="GO" id="GO:0005524">
    <property type="term" value="F:ATP binding"/>
    <property type="evidence" value="ECO:0007669"/>
    <property type="project" value="InterPro"/>
</dbReference>
<sequence>MPAVNMPVIGYGDGKALMARGPSELHEHMASRLERSLGKALPQMEVRFKNVSISADVVVKDKNNLETQLPTLPTDIMKTLQGLVAKKHTVTKRILRNVSGVLKPGTTTLVLGQPGSGKSSLMKLLSGRFPKDSSVTIEGEVAYNGTPAAELRKCLPQLVSYVPQRDKHYPELTVKETLEFAHAACGAELSERDASHLVNGSPEENSEALKAAQALAEHYPEVVIQQLGLENCQNTIVGDAMLRGVSGGERKRVTTGEMAFGNNAAWPRSSAKRW</sequence>
<keyword evidence="4" id="KW-1185">Reference proteome</keyword>
<name>A0A9W6XXW1_9STRA</name>
<evidence type="ECO:0000313" key="4">
    <source>
        <dbReference type="Proteomes" id="UP001165121"/>
    </source>
</evidence>
<proteinExistence type="predicted"/>
<dbReference type="Gene3D" id="3.40.50.300">
    <property type="entry name" value="P-loop containing nucleotide triphosphate hydrolases"/>
    <property type="match status" value="1"/>
</dbReference>
<evidence type="ECO:0000259" key="2">
    <source>
        <dbReference type="Pfam" id="PF00005"/>
    </source>
</evidence>
<dbReference type="SUPFAM" id="SSF52540">
    <property type="entry name" value="P-loop containing nucleoside triphosphate hydrolases"/>
    <property type="match status" value="1"/>
</dbReference>
<reference evidence="3" key="1">
    <citation type="submission" date="2023-04" db="EMBL/GenBank/DDBJ databases">
        <title>Phytophthora fragariaefolia NBRC 109709.</title>
        <authorList>
            <person name="Ichikawa N."/>
            <person name="Sato H."/>
            <person name="Tonouchi N."/>
        </authorList>
    </citation>
    <scope>NUCLEOTIDE SEQUENCE</scope>
    <source>
        <strain evidence="3">NBRC 109709</strain>
    </source>
</reference>
<keyword evidence="1" id="KW-0813">Transport</keyword>
<feature type="domain" description="ABC transporter" evidence="2">
    <location>
        <begin position="95"/>
        <end position="254"/>
    </location>
</feature>
<evidence type="ECO:0000256" key="1">
    <source>
        <dbReference type="ARBA" id="ARBA00022448"/>
    </source>
</evidence>
<dbReference type="Proteomes" id="UP001165121">
    <property type="component" value="Unassembled WGS sequence"/>
</dbReference>
<protein>
    <submittedName>
        <fullName evidence="3">Unnamed protein product</fullName>
    </submittedName>
</protein>
<gene>
    <name evidence="3" type="ORF">Pfra01_001965300</name>
</gene>
<accession>A0A9W6XXW1</accession>
<dbReference type="EMBL" id="BSXT01002560">
    <property type="protein sequence ID" value="GMF49649.1"/>
    <property type="molecule type" value="Genomic_DNA"/>
</dbReference>
<dbReference type="InterPro" id="IPR003439">
    <property type="entry name" value="ABC_transporter-like_ATP-bd"/>
</dbReference>